<dbReference type="Proteomes" id="UP000182258">
    <property type="component" value="Unassembled WGS sequence"/>
</dbReference>
<proteinExistence type="predicted"/>
<dbReference type="STRING" id="728005.SAMN04488059_11234"/>
<accession>A0A1I1MCA1</accession>
<evidence type="ECO:0000313" key="1">
    <source>
        <dbReference type="EMBL" id="SFC83004.1"/>
    </source>
</evidence>
<gene>
    <name evidence="1" type="ORF">SAMN04488059_11234</name>
</gene>
<name>A0A1I1MCA1_9HYPH</name>
<reference evidence="1 2" key="1">
    <citation type="submission" date="2016-10" db="EMBL/GenBank/DDBJ databases">
        <authorList>
            <person name="de Groot N.N."/>
        </authorList>
    </citation>
    <scope>NUCLEOTIDE SEQUENCE [LARGE SCALE GENOMIC DNA]</scope>
    <source>
        <strain evidence="1 2">CGMCC 1.10210</strain>
    </source>
</reference>
<dbReference type="EMBL" id="FOMB01000012">
    <property type="protein sequence ID" value="SFC83004.1"/>
    <property type="molecule type" value="Genomic_DNA"/>
</dbReference>
<sequence length="40" mass="4287">MTTKTRDTIALFAIASLAILAVLYADADLGQLFAFILARS</sequence>
<evidence type="ECO:0000313" key="2">
    <source>
        <dbReference type="Proteomes" id="UP000182258"/>
    </source>
</evidence>
<dbReference type="AlphaFoldDB" id="A0A1I1MCA1"/>
<organism evidence="1 2">
    <name type="scientific">Devosia psychrophila</name>
    <dbReference type="NCBI Taxonomy" id="728005"/>
    <lineage>
        <taxon>Bacteria</taxon>
        <taxon>Pseudomonadati</taxon>
        <taxon>Pseudomonadota</taxon>
        <taxon>Alphaproteobacteria</taxon>
        <taxon>Hyphomicrobiales</taxon>
        <taxon>Devosiaceae</taxon>
        <taxon>Devosia</taxon>
    </lineage>
</organism>
<dbReference type="RefSeq" id="WP_280140236.1">
    <property type="nucleotide sequence ID" value="NZ_FOMB01000012.1"/>
</dbReference>
<protein>
    <submittedName>
        <fullName evidence="1">Uncharacterized protein</fullName>
    </submittedName>
</protein>